<feature type="region of interest" description="Disordered" evidence="2">
    <location>
        <begin position="469"/>
        <end position="515"/>
    </location>
</feature>
<organism evidence="3 4">
    <name type="scientific">Bodo saltans</name>
    <name type="common">Flagellated protozoan</name>
    <dbReference type="NCBI Taxonomy" id="75058"/>
    <lineage>
        <taxon>Eukaryota</taxon>
        <taxon>Discoba</taxon>
        <taxon>Euglenozoa</taxon>
        <taxon>Kinetoplastea</taxon>
        <taxon>Metakinetoplastina</taxon>
        <taxon>Eubodonida</taxon>
        <taxon>Bodonidae</taxon>
        <taxon>Bodo</taxon>
    </lineage>
</organism>
<feature type="region of interest" description="Disordered" evidence="2">
    <location>
        <begin position="1"/>
        <end position="163"/>
    </location>
</feature>
<dbReference type="PANTHER" id="PTHR16453:SF9">
    <property type="entry name" value="GATOR COMPLEX PROTEIN MIOS"/>
    <property type="match status" value="1"/>
</dbReference>
<keyword evidence="4" id="KW-1185">Reference proteome</keyword>
<feature type="region of interest" description="Disordered" evidence="2">
    <location>
        <begin position="1012"/>
        <end position="1056"/>
    </location>
</feature>
<feature type="compositionally biased region" description="Gly residues" evidence="2">
    <location>
        <begin position="138"/>
        <end position="151"/>
    </location>
</feature>
<reference evidence="4" key="1">
    <citation type="submission" date="2015-09" db="EMBL/GenBank/DDBJ databases">
        <authorList>
            <consortium name="Pathogen Informatics"/>
        </authorList>
    </citation>
    <scope>NUCLEOTIDE SEQUENCE [LARGE SCALE GENOMIC DNA]</scope>
    <source>
        <strain evidence="4">Lake Konstanz</strain>
    </source>
</reference>
<feature type="compositionally biased region" description="Basic and acidic residues" evidence="2">
    <location>
        <begin position="1044"/>
        <end position="1054"/>
    </location>
</feature>
<feature type="compositionally biased region" description="Polar residues" evidence="2">
    <location>
        <begin position="931"/>
        <end position="945"/>
    </location>
</feature>
<feature type="compositionally biased region" description="Low complexity" evidence="2">
    <location>
        <begin position="37"/>
        <end position="46"/>
    </location>
</feature>
<evidence type="ECO:0000256" key="1">
    <source>
        <dbReference type="SAM" id="Coils"/>
    </source>
</evidence>
<feature type="compositionally biased region" description="Low complexity" evidence="2">
    <location>
        <begin position="152"/>
        <end position="162"/>
    </location>
</feature>
<feature type="compositionally biased region" description="Polar residues" evidence="2">
    <location>
        <begin position="971"/>
        <end position="980"/>
    </location>
</feature>
<keyword evidence="1" id="KW-0175">Coiled coil</keyword>
<proteinExistence type="predicted"/>
<feature type="region of interest" description="Disordered" evidence="2">
    <location>
        <begin position="1283"/>
        <end position="1313"/>
    </location>
</feature>
<feature type="coiled-coil region" evidence="1">
    <location>
        <begin position="1240"/>
        <end position="1270"/>
    </location>
</feature>
<dbReference type="VEuPathDB" id="TriTrypDB:BSAL_10725"/>
<dbReference type="GO" id="GO:0005737">
    <property type="term" value="C:cytoplasm"/>
    <property type="evidence" value="ECO:0007669"/>
    <property type="project" value="TreeGrafter"/>
</dbReference>
<sequence>MAVSRQGFESGTEAGTEDGGAMWTTDDQQQRRGGAMYYGSDGSSYHHGGGGTDDNNNVGGKGSSIPRASSVGKQAQIGRGGGGSSVVPTRGGATDEGTTSAGGGEATTTIASQAPQPPVTRQHQLRKSAHSISHGGRSTNGGSAGEGGGGTSLSVGGALSTSSHHHHPFLLGGIAGTVSLRTASTIKGGAASIIPLRPLPAAAAVENSTSDVGRRRSPSMNQIREEASAAAAPKLLTPPFVADFVCIDRSRRRYQNGPSQSYREGATAVCNNNTEFNLGGEMNDEPLLVMLPHRQPLPAGGAAETTTRHPSSVASAETVPPSPVLLTPHRGVVHSVLYSSNGGHKADDGSTTTSGVAAATARLTLVALGRNVCIMSAASSDVFIAHDDSSNEDVDQQQHGNETYNVNAARREAPQAITVSSDAAFAVPFVAPSMGLDSSPVSSPEGVDTAAGIATTMWRRVKCTTQSVTTNTDNTQLRREVNSETGGVATQQKPHHHHAGAAPSPRHGNSFTSDRPNALRTLVARREIDAFFAMRYTALVRGCHVKRTLPVSKYPPGIIDLIRGAVGGSARSKEVYSTCVMLLPAKQGVAFCEWHATDDPLRTLLLQAMGWVPCAEDAKMLHDLSSSRSSPTSRGPVDDDMILNFVPRLTSIDLVAPTQSMQEAVERRVGILLLCHRSDLAVAMLMHYSTLHRTYATLAALLRALCDAAAVIPSTSMPPSTSPNALHLATRNFARLRWLHTDLLQLCGGQWLRGLLGVFIWARLQDASNYALKQLEATFGSINCRVAPFTPLTPTTLEEAEVKWVSFCKTEEQAAAVEACRRQVRRPDQQTAAPHASSTNNGHSSSPSSICSSIGWPAPAWRALYASPEAACLTPSHRIEAMQRAVERHARYALGVALLDDPTPEALEELCRAALKAAAGPAATGADGPASNNTAASRRHQQQQQYFASTGAFPLGETTLVGGDATLRFGNATTGTTLSLGSVDDEDEDTRTEEINALTDLLLATIEHHDDRAAGGTTLRSNNGESSEPKVKPNRRYSLDDEDDKRTETCRQQERPTSVAQNMLSLCGVNGNAQLLQNCLGLPITDRVALAALLLPDNSVLYATLKQMATRSPSLASSPLTAVFYGCGDSGARHMQTYVDTTGDVQLAACLFSPYCRPRSSVLPTTHNNTGSPQPHVTANTMAVVPAATPTTSNNNNVPSMVVATTLWNTWNRVYCAALNARGAFHERARHDRDVRVAQTAQLQLERQAKEEAVQRLQQQQQQQQLLTTATIVSLSSAASPSASMAPTFRQHHHHHGSHSSLRSGGSHLASTSATAATASQQLAVLRANDTAVEVRCSCGQLLSPTVSPVCSRSRWCHSVSDPAAVNSLRHARHPHVMFERGVSP</sequence>
<protein>
    <submittedName>
        <fullName evidence="3">Uncharacterized protein</fullName>
    </submittedName>
</protein>
<dbReference type="Proteomes" id="UP000051952">
    <property type="component" value="Unassembled WGS sequence"/>
</dbReference>
<evidence type="ECO:0000313" key="4">
    <source>
        <dbReference type="Proteomes" id="UP000051952"/>
    </source>
</evidence>
<evidence type="ECO:0000313" key="3">
    <source>
        <dbReference type="EMBL" id="CUI14695.1"/>
    </source>
</evidence>
<dbReference type="PANTHER" id="PTHR16453">
    <property type="entry name" value="WD40 DOMAIN-CONTAINING PROTEIN MIO FAMILY MEMBER"/>
    <property type="match status" value="1"/>
</dbReference>
<feature type="compositionally biased region" description="Low complexity" evidence="2">
    <location>
        <begin position="1299"/>
        <end position="1313"/>
    </location>
</feature>
<feature type="compositionally biased region" description="Low complexity" evidence="2">
    <location>
        <begin position="85"/>
        <end position="99"/>
    </location>
</feature>
<feature type="compositionally biased region" description="Polar residues" evidence="2">
    <location>
        <begin position="304"/>
        <end position="315"/>
    </location>
</feature>
<accession>A0A0S4KJW5</accession>
<feature type="region of interest" description="Disordered" evidence="2">
    <location>
        <begin position="298"/>
        <end position="324"/>
    </location>
</feature>
<feature type="region of interest" description="Disordered" evidence="2">
    <location>
        <begin position="971"/>
        <end position="991"/>
    </location>
</feature>
<feature type="region of interest" description="Disordered" evidence="2">
    <location>
        <begin position="921"/>
        <end position="945"/>
    </location>
</feature>
<feature type="compositionally biased region" description="Low complexity" evidence="2">
    <location>
        <begin position="837"/>
        <end position="848"/>
    </location>
</feature>
<gene>
    <name evidence="3" type="ORF">BSAL_10725</name>
</gene>
<feature type="region of interest" description="Disordered" evidence="2">
    <location>
        <begin position="820"/>
        <end position="848"/>
    </location>
</feature>
<evidence type="ECO:0000256" key="2">
    <source>
        <dbReference type="SAM" id="MobiDB-lite"/>
    </source>
</evidence>
<feature type="compositionally biased region" description="Polar residues" evidence="2">
    <location>
        <begin position="110"/>
        <end position="122"/>
    </location>
</feature>
<feature type="compositionally biased region" description="Low complexity" evidence="2">
    <location>
        <begin position="921"/>
        <end position="930"/>
    </location>
</feature>
<dbReference type="InterPro" id="IPR037593">
    <property type="entry name" value="MIOS/Sea4"/>
</dbReference>
<dbReference type="EMBL" id="CYKH01001539">
    <property type="protein sequence ID" value="CUI14695.1"/>
    <property type="molecule type" value="Genomic_DNA"/>
</dbReference>
<feature type="compositionally biased region" description="Polar residues" evidence="2">
    <location>
        <begin position="483"/>
        <end position="492"/>
    </location>
</feature>
<name>A0A0S4KJW5_BODSA</name>